<name>A0AAN8VH91_9MAGN</name>
<accession>A0AAN8VH91</accession>
<reference evidence="1 2" key="1">
    <citation type="submission" date="2023-12" db="EMBL/GenBank/DDBJ databases">
        <title>A high-quality genome assembly for Dillenia turbinata (Dilleniales).</title>
        <authorList>
            <person name="Chanderbali A."/>
        </authorList>
    </citation>
    <scope>NUCLEOTIDE SEQUENCE [LARGE SCALE GENOMIC DNA]</scope>
    <source>
        <strain evidence="1">LSX21</strain>
        <tissue evidence="1">Leaf</tissue>
    </source>
</reference>
<protein>
    <submittedName>
        <fullName evidence="1">Uncharacterized protein</fullName>
    </submittedName>
</protein>
<dbReference type="GO" id="GO:0061908">
    <property type="term" value="C:phagophore"/>
    <property type="evidence" value="ECO:0007669"/>
    <property type="project" value="TreeGrafter"/>
</dbReference>
<dbReference type="AlphaFoldDB" id="A0AAN8VH91"/>
<gene>
    <name evidence="1" type="ORF">RJ641_034335</name>
</gene>
<dbReference type="Proteomes" id="UP001370490">
    <property type="component" value="Unassembled WGS sequence"/>
</dbReference>
<dbReference type="EMBL" id="JBAMMX010000008">
    <property type="protein sequence ID" value="KAK6934180.1"/>
    <property type="molecule type" value="Genomic_DNA"/>
</dbReference>
<comment type="caution">
    <text evidence="1">The sequence shown here is derived from an EMBL/GenBank/DDBJ whole genome shotgun (WGS) entry which is preliminary data.</text>
</comment>
<dbReference type="GO" id="GO:0006950">
    <property type="term" value="P:response to stress"/>
    <property type="evidence" value="ECO:0007669"/>
    <property type="project" value="TreeGrafter"/>
</dbReference>
<dbReference type="GO" id="GO:0005776">
    <property type="term" value="C:autophagosome"/>
    <property type="evidence" value="ECO:0007669"/>
    <property type="project" value="TreeGrafter"/>
</dbReference>
<keyword evidence="2" id="KW-1185">Reference proteome</keyword>
<dbReference type="InterPro" id="IPR053273">
    <property type="entry name" value="CST_Regulator"/>
</dbReference>
<dbReference type="PANTHER" id="PTHR34659:SF1">
    <property type="entry name" value="PROTEIN EGT2"/>
    <property type="match status" value="1"/>
</dbReference>
<dbReference type="PANTHER" id="PTHR34659">
    <property type="entry name" value="BNAA05G11610D PROTEIN"/>
    <property type="match status" value="1"/>
</dbReference>
<sequence>MMEVKLDESCVVVDSCALALSRRVRNPRSYKDAFASKRRLAKEYEQLAIWYGDIDAEFSQQRVKQPLSCFPVNSSSKNDPNDSDWELLLQPIPQYETSIGYDSLKQFLSPPGFHSQFLWLSACLKLFLEIHTWKAKNHHKINSRTDFRTNWNACLYIRCIDLSWNLKEDTFALKIFLGGILSRDFPPAGITDFTSQTSESNCVLFIESPTNISLLPYKICNSFTASNHT</sequence>
<evidence type="ECO:0000313" key="2">
    <source>
        <dbReference type="Proteomes" id="UP001370490"/>
    </source>
</evidence>
<proteinExistence type="predicted"/>
<evidence type="ECO:0000313" key="1">
    <source>
        <dbReference type="EMBL" id="KAK6934180.1"/>
    </source>
</evidence>
<organism evidence="1 2">
    <name type="scientific">Dillenia turbinata</name>
    <dbReference type="NCBI Taxonomy" id="194707"/>
    <lineage>
        <taxon>Eukaryota</taxon>
        <taxon>Viridiplantae</taxon>
        <taxon>Streptophyta</taxon>
        <taxon>Embryophyta</taxon>
        <taxon>Tracheophyta</taxon>
        <taxon>Spermatophyta</taxon>
        <taxon>Magnoliopsida</taxon>
        <taxon>eudicotyledons</taxon>
        <taxon>Gunneridae</taxon>
        <taxon>Pentapetalae</taxon>
        <taxon>Dilleniales</taxon>
        <taxon>Dilleniaceae</taxon>
        <taxon>Dillenia</taxon>
    </lineage>
</organism>